<accession>D9QVE7</accession>
<keyword evidence="5" id="KW-1185">Reference proteome</keyword>
<dbReference type="Pfam" id="PF00586">
    <property type="entry name" value="AIRS"/>
    <property type="match status" value="1"/>
</dbReference>
<dbReference type="Pfam" id="PF02769">
    <property type="entry name" value="AIRS_C"/>
    <property type="match status" value="1"/>
</dbReference>
<sequence length="336" mass="36092">MKIISVITLAHGNGGRLTHDLIDNLFYKYFGNDILAQKGDSALIPPVSGQVVTTTDSFVVNPIFFTGGDIGKLAVTGTVNDLVMSGAKPLYLTVGLIIEEGLQFEKLEAVIESIGRTAEKAEVKVVTGDTKVVEKGSVDQIYINTTGIGRIREEDQLSDEIETGDKVIINGSVGDHGVSIMAQRDELGFESSIKSDCGLLDSLVEDILAESNGVKLLTDPTRGGLATALKEIANQNQVSICLKEERISVKKEVNGICEILGLDPLYLANEGKVIIVASSDEAERILEIMKRHPQGEQAEVIGTVVEDNGSRLSLETELGGTRVLSMLTNELLPRLC</sequence>
<evidence type="ECO:0000313" key="4">
    <source>
        <dbReference type="EMBL" id="ADL12206.1"/>
    </source>
</evidence>
<dbReference type="Gene3D" id="3.30.1330.10">
    <property type="entry name" value="PurM-like, N-terminal domain"/>
    <property type="match status" value="1"/>
</dbReference>
<dbReference type="NCBIfam" id="TIGR02124">
    <property type="entry name" value="hypE"/>
    <property type="match status" value="1"/>
</dbReference>
<proteinExistence type="inferred from homology"/>
<name>D9QVE7_ACEAZ</name>
<dbReference type="SUPFAM" id="SSF55326">
    <property type="entry name" value="PurM N-terminal domain-like"/>
    <property type="match status" value="1"/>
</dbReference>
<feature type="domain" description="PurM-like N-terminal" evidence="2">
    <location>
        <begin position="40"/>
        <end position="151"/>
    </location>
</feature>
<dbReference type="PIRSF" id="PIRSF005644">
    <property type="entry name" value="Hdrgns_mtr_HypE"/>
    <property type="match status" value="1"/>
</dbReference>
<dbReference type="CDD" id="cd02197">
    <property type="entry name" value="HypE"/>
    <property type="match status" value="1"/>
</dbReference>
<evidence type="ECO:0000313" key="5">
    <source>
        <dbReference type="Proteomes" id="UP000001661"/>
    </source>
</evidence>
<evidence type="ECO:0000256" key="1">
    <source>
        <dbReference type="ARBA" id="ARBA00006243"/>
    </source>
</evidence>
<evidence type="ECO:0000259" key="2">
    <source>
        <dbReference type="Pfam" id="PF00586"/>
    </source>
</evidence>
<dbReference type="EMBL" id="CP002105">
    <property type="protein sequence ID" value="ADL12206.1"/>
    <property type="molecule type" value="Genomic_DNA"/>
</dbReference>
<dbReference type="SUPFAM" id="SSF56042">
    <property type="entry name" value="PurM C-terminal domain-like"/>
    <property type="match status" value="1"/>
</dbReference>
<dbReference type="InterPro" id="IPR036921">
    <property type="entry name" value="PurM-like_N_sf"/>
</dbReference>
<dbReference type="AlphaFoldDB" id="D9QVE7"/>
<dbReference type="InterPro" id="IPR011854">
    <property type="entry name" value="HypE"/>
</dbReference>
<protein>
    <submittedName>
        <fullName evidence="4">Hydrogenase expression/formation protein HypE</fullName>
    </submittedName>
</protein>
<dbReference type="InterPro" id="IPR016188">
    <property type="entry name" value="PurM-like_N"/>
</dbReference>
<organism evidence="4 5">
    <name type="scientific">Acetohalobium arabaticum (strain ATCC 49924 / DSM 5501 / Z-7288)</name>
    <dbReference type="NCBI Taxonomy" id="574087"/>
    <lineage>
        <taxon>Bacteria</taxon>
        <taxon>Bacillati</taxon>
        <taxon>Bacillota</taxon>
        <taxon>Clostridia</taxon>
        <taxon>Halanaerobiales</taxon>
        <taxon>Halobacteroidaceae</taxon>
        <taxon>Acetohalobium</taxon>
    </lineage>
</organism>
<dbReference type="STRING" id="574087.Acear_0666"/>
<dbReference type="Proteomes" id="UP000001661">
    <property type="component" value="Chromosome"/>
</dbReference>
<dbReference type="Gene3D" id="3.90.650.10">
    <property type="entry name" value="PurM-like C-terminal domain"/>
    <property type="match status" value="1"/>
</dbReference>
<dbReference type="PANTHER" id="PTHR30303">
    <property type="entry name" value="HYDROGENASE ISOENZYMES FORMATION PROTEIN HYPE"/>
    <property type="match status" value="1"/>
</dbReference>
<dbReference type="PANTHER" id="PTHR30303:SF0">
    <property type="entry name" value="CARBAMOYL DEHYDRATASE HYPE"/>
    <property type="match status" value="1"/>
</dbReference>
<dbReference type="HOGENOM" id="CLU_049733_0_0_9"/>
<reference evidence="4 5" key="1">
    <citation type="journal article" date="2010" name="Stand. Genomic Sci.">
        <title>Complete genome sequence of Acetohalobium arabaticum type strain (Z-7288).</title>
        <authorList>
            <person name="Sikorski J."/>
            <person name="Lapidus A."/>
            <person name="Chertkov O."/>
            <person name="Lucas S."/>
            <person name="Copeland A."/>
            <person name="Glavina Del Rio T."/>
            <person name="Nolan M."/>
            <person name="Tice H."/>
            <person name="Cheng J.F."/>
            <person name="Han C."/>
            <person name="Brambilla E."/>
            <person name="Pitluck S."/>
            <person name="Liolios K."/>
            <person name="Ivanova N."/>
            <person name="Mavromatis K."/>
            <person name="Mikhailova N."/>
            <person name="Pati A."/>
            <person name="Bruce D."/>
            <person name="Detter C."/>
            <person name="Tapia R."/>
            <person name="Goodwin L."/>
            <person name="Chen A."/>
            <person name="Palaniappan K."/>
            <person name="Land M."/>
            <person name="Hauser L."/>
            <person name="Chang Y.J."/>
            <person name="Jeffries C.D."/>
            <person name="Rohde M."/>
            <person name="Goker M."/>
            <person name="Spring S."/>
            <person name="Woyke T."/>
            <person name="Bristow J."/>
            <person name="Eisen J.A."/>
            <person name="Markowitz V."/>
            <person name="Hugenholtz P."/>
            <person name="Kyrpides N.C."/>
            <person name="Klenk H.P."/>
        </authorList>
    </citation>
    <scope>NUCLEOTIDE SEQUENCE [LARGE SCALE GENOMIC DNA]</scope>
    <source>
        <strain evidence="5">ATCC 49924 / DSM 5501 / Z-7288</strain>
    </source>
</reference>
<comment type="similarity">
    <text evidence="1">Belongs to the HypE family.</text>
</comment>
<dbReference type="eggNOG" id="COG0309">
    <property type="taxonomic scope" value="Bacteria"/>
</dbReference>
<evidence type="ECO:0000259" key="3">
    <source>
        <dbReference type="Pfam" id="PF02769"/>
    </source>
</evidence>
<dbReference type="InterPro" id="IPR036676">
    <property type="entry name" value="PurM-like_C_sf"/>
</dbReference>
<feature type="domain" description="PurM-like C-terminal" evidence="3">
    <location>
        <begin position="163"/>
        <end position="313"/>
    </location>
</feature>
<dbReference type="KEGG" id="aar:Acear_0666"/>
<dbReference type="InterPro" id="IPR010918">
    <property type="entry name" value="PurM-like_C_dom"/>
</dbReference>
<dbReference type="GO" id="GO:0051604">
    <property type="term" value="P:protein maturation"/>
    <property type="evidence" value="ECO:0007669"/>
    <property type="project" value="TreeGrafter"/>
</dbReference>
<dbReference type="RefSeq" id="WP_013277652.1">
    <property type="nucleotide sequence ID" value="NC_014378.1"/>
</dbReference>
<gene>
    <name evidence="4" type="ordered locus">Acear_0666</name>
</gene>